<dbReference type="Gene3D" id="3.10.105.10">
    <property type="entry name" value="Dipeptide-binding Protein, Domain 3"/>
    <property type="match status" value="1"/>
</dbReference>
<dbReference type="PANTHER" id="PTHR30290:SF10">
    <property type="entry name" value="PERIPLASMIC OLIGOPEPTIDE-BINDING PROTEIN-RELATED"/>
    <property type="match status" value="1"/>
</dbReference>
<evidence type="ECO:0000259" key="6">
    <source>
        <dbReference type="Pfam" id="PF00496"/>
    </source>
</evidence>
<dbReference type="Gene3D" id="3.90.76.10">
    <property type="entry name" value="Dipeptide-binding Protein, Domain 1"/>
    <property type="match status" value="1"/>
</dbReference>
<feature type="chain" id="PRO_5038482590" evidence="5">
    <location>
        <begin position="22"/>
        <end position="567"/>
    </location>
</feature>
<evidence type="ECO:0000256" key="2">
    <source>
        <dbReference type="ARBA" id="ARBA00005695"/>
    </source>
</evidence>
<dbReference type="CDD" id="cd08504">
    <property type="entry name" value="PBP2_OppA"/>
    <property type="match status" value="1"/>
</dbReference>
<dbReference type="GO" id="GO:1904680">
    <property type="term" value="F:peptide transmembrane transporter activity"/>
    <property type="evidence" value="ECO:0007669"/>
    <property type="project" value="TreeGrafter"/>
</dbReference>
<dbReference type="SUPFAM" id="SSF53850">
    <property type="entry name" value="Periplasmic binding protein-like II"/>
    <property type="match status" value="1"/>
</dbReference>
<comment type="caution">
    <text evidence="7">The sequence shown here is derived from an EMBL/GenBank/DDBJ whole genome shotgun (WGS) entry which is preliminary data.</text>
</comment>
<gene>
    <name evidence="7" type="ORF">FYJ83_01305</name>
</gene>
<dbReference type="InterPro" id="IPR039424">
    <property type="entry name" value="SBP_5"/>
</dbReference>
<keyword evidence="4 5" id="KW-0732">Signal</keyword>
<dbReference type="AlphaFoldDB" id="A0A6N7XRS5"/>
<accession>A0A6N7XRS5</accession>
<dbReference type="GO" id="GO:0043190">
    <property type="term" value="C:ATP-binding cassette (ABC) transporter complex"/>
    <property type="evidence" value="ECO:0007669"/>
    <property type="project" value="InterPro"/>
</dbReference>
<keyword evidence="8" id="KW-1185">Reference proteome</keyword>
<feature type="domain" description="Solute-binding protein family 5" evidence="6">
    <location>
        <begin position="100"/>
        <end position="484"/>
    </location>
</feature>
<proteinExistence type="inferred from homology"/>
<dbReference type="Pfam" id="PF00496">
    <property type="entry name" value="SBP_bac_5"/>
    <property type="match status" value="1"/>
</dbReference>
<dbReference type="PIRSF" id="PIRSF002741">
    <property type="entry name" value="MppA"/>
    <property type="match status" value="1"/>
</dbReference>
<comment type="subcellular location">
    <subcellularLocation>
        <location evidence="1">Cell envelope</location>
    </subcellularLocation>
</comment>
<reference evidence="7 8" key="1">
    <citation type="submission" date="2019-09" db="EMBL/GenBank/DDBJ databases">
        <title>In-depth cultivation of the pig gut microbiome towards novel bacterial diversity and tailored functional studies.</title>
        <authorList>
            <person name="Wylensek D."/>
            <person name="Hitch T.C.A."/>
            <person name="Clavel T."/>
        </authorList>
    </citation>
    <scope>NUCLEOTIDE SEQUENCE [LARGE SCALE GENOMIC DNA]</scope>
    <source>
        <strain evidence="7 8">WCA3-693-APC-4?</strain>
    </source>
</reference>
<dbReference type="GO" id="GO:0015833">
    <property type="term" value="P:peptide transport"/>
    <property type="evidence" value="ECO:0007669"/>
    <property type="project" value="TreeGrafter"/>
</dbReference>
<evidence type="ECO:0000256" key="4">
    <source>
        <dbReference type="ARBA" id="ARBA00022729"/>
    </source>
</evidence>
<evidence type="ECO:0000313" key="8">
    <source>
        <dbReference type="Proteomes" id="UP000469523"/>
    </source>
</evidence>
<sequence length="567" mass="64180">MKSKKFLALSLALVLILLTVAGCGKKDNGEVTPPTDNNGGKTDEAATIDKEQYLNLYLVAEPSTLDSSKGSDMYSNRVLNNVLEPLTRLEEDENQNNFLAPAGAESWEHSEDGTVWTFKIRENTWSDGVKVRAQDYEYGIKRSIDQDTASPYAWILMPIKNASKVNSGELTVDELGVKSLDDNTLEITLESATPYFEQLTYQRVMFPQRQDIVEAQGDKYGSEPDTLVYNGPFTLTSWVHNSEIVLTKNDNYWDKDTVKLQNINLKIISDQNAIYNSLANGSFDSATVNKGEWKEKFMKDENLNHIEIVNPSINFMFFNTQDKVFKNANIRKAFTIALNREELADTVFYGVPAPAYGWVPPSINIGDDEYRQVAESPIKKLADENKDPKALLIKGLEELGMDTDPSKLTVKISLGGTDQWFRTYGEYLQQTYIKTLGINFEVEQMEWPVFDGNVKKGDFQIGYMAWGADFNDPINMLNLFKSDAPAIGTGWVNERFDELITLASSEMDSAKRLEYFKEAENILLYEDAAVAPVVYPREHVFRYKYVHDLGVTPFGTQGYKYSYTEGR</sequence>
<dbReference type="InterPro" id="IPR000914">
    <property type="entry name" value="SBP_5_dom"/>
</dbReference>
<evidence type="ECO:0000256" key="3">
    <source>
        <dbReference type="ARBA" id="ARBA00022448"/>
    </source>
</evidence>
<keyword evidence="3" id="KW-0813">Transport</keyword>
<dbReference type="InterPro" id="IPR030678">
    <property type="entry name" value="Peptide/Ni-bd"/>
</dbReference>
<evidence type="ECO:0000256" key="1">
    <source>
        <dbReference type="ARBA" id="ARBA00004196"/>
    </source>
</evidence>
<protein>
    <submittedName>
        <fullName evidence="7">Peptide ABC transporter substrate-binding protein</fullName>
    </submittedName>
</protein>
<name>A0A6N7XRS5_9FIRM</name>
<evidence type="ECO:0000256" key="5">
    <source>
        <dbReference type="SAM" id="SignalP"/>
    </source>
</evidence>
<dbReference type="EMBL" id="VUNQ01000002">
    <property type="protein sequence ID" value="MSU00103.1"/>
    <property type="molecule type" value="Genomic_DNA"/>
</dbReference>
<dbReference type="GO" id="GO:0030313">
    <property type="term" value="C:cell envelope"/>
    <property type="evidence" value="ECO:0007669"/>
    <property type="project" value="UniProtKB-SubCell"/>
</dbReference>
<dbReference type="GO" id="GO:0042597">
    <property type="term" value="C:periplasmic space"/>
    <property type="evidence" value="ECO:0007669"/>
    <property type="project" value="UniProtKB-ARBA"/>
</dbReference>
<organism evidence="7 8">
    <name type="scientific">Tissierella pigra</name>
    <dbReference type="NCBI Taxonomy" id="2607614"/>
    <lineage>
        <taxon>Bacteria</taxon>
        <taxon>Bacillati</taxon>
        <taxon>Bacillota</taxon>
        <taxon>Tissierellia</taxon>
        <taxon>Tissierellales</taxon>
        <taxon>Tissierellaceae</taxon>
        <taxon>Tissierella</taxon>
    </lineage>
</organism>
<dbReference type="PANTHER" id="PTHR30290">
    <property type="entry name" value="PERIPLASMIC BINDING COMPONENT OF ABC TRANSPORTER"/>
    <property type="match status" value="1"/>
</dbReference>
<dbReference type="PROSITE" id="PS51257">
    <property type="entry name" value="PROKAR_LIPOPROTEIN"/>
    <property type="match status" value="1"/>
</dbReference>
<feature type="signal peptide" evidence="5">
    <location>
        <begin position="1"/>
        <end position="21"/>
    </location>
</feature>
<evidence type="ECO:0000313" key="7">
    <source>
        <dbReference type="EMBL" id="MSU00103.1"/>
    </source>
</evidence>
<dbReference type="Gene3D" id="3.40.190.10">
    <property type="entry name" value="Periplasmic binding protein-like II"/>
    <property type="match status" value="1"/>
</dbReference>
<dbReference type="Proteomes" id="UP000469523">
    <property type="component" value="Unassembled WGS sequence"/>
</dbReference>
<dbReference type="RefSeq" id="WP_154438327.1">
    <property type="nucleotide sequence ID" value="NZ_VUNQ01000002.1"/>
</dbReference>
<dbReference type="FunFam" id="3.90.76.10:FF:000001">
    <property type="entry name" value="Oligopeptide ABC transporter substrate-binding protein"/>
    <property type="match status" value="1"/>
</dbReference>
<comment type="similarity">
    <text evidence="2">Belongs to the bacterial solute-binding protein 5 family.</text>
</comment>